<dbReference type="OrthoDB" id="7552988at2759"/>
<dbReference type="PANTHER" id="PTHR46060">
    <property type="entry name" value="MARINER MOS1 TRANSPOSASE-LIKE PROTEIN"/>
    <property type="match status" value="1"/>
</dbReference>
<dbReference type="Gene3D" id="3.30.420.10">
    <property type="entry name" value="Ribonuclease H-like superfamily/Ribonuclease H"/>
    <property type="match status" value="1"/>
</dbReference>
<sequence>MFSKQEQRSWINIEYVRGRTTRQCHQGLQEDCGESALPYRTVARGVKAFNEGRQNVADMRRPGRSSGSEEELYALSALLEGDRRHTIRELARETGLAHTSVLHILKERVGLRKIASRWVPHDLTEMQKWLRYDAARNHLERYEREGEAFLRRIITLDETWAKSYEPQMKRQSNKWRHYGSPRKSKVRQNPSNVKVMVILVYDCDGVILTHTVPRQQTVNAQYYCSFLEHNLRPALRKKRRHFLQNPPIILQDNARPHAAQAVADLFDRWGWEVLYHPPYSPDLSPCDFDLIPKMKEPLRGIRFRTVPEILQAVGRSIRTVNTTGAAKGILRLPHHWQWTVHNAGDYTEGQ</sequence>
<comment type="caution">
    <text evidence="1">The sequence shown here is derived from an EMBL/GenBank/DDBJ whole genome shotgun (WGS) entry which is preliminary data.</text>
</comment>
<dbReference type="InterPro" id="IPR036397">
    <property type="entry name" value="RNaseH_sf"/>
</dbReference>
<dbReference type="Pfam" id="PF01359">
    <property type="entry name" value="Transposase_1"/>
    <property type="match status" value="1"/>
</dbReference>
<dbReference type="EMBL" id="NEVH01026391">
    <property type="protein sequence ID" value="PNF14324.1"/>
    <property type="molecule type" value="Genomic_DNA"/>
</dbReference>
<dbReference type="InterPro" id="IPR052709">
    <property type="entry name" value="Transposase-MT_Hybrid"/>
</dbReference>
<proteinExistence type="predicted"/>
<dbReference type="STRING" id="105785.A0A2J7PDB3"/>
<name>A0A2J7PDB3_9NEOP</name>
<evidence type="ECO:0000313" key="2">
    <source>
        <dbReference type="Proteomes" id="UP000235965"/>
    </source>
</evidence>
<keyword evidence="2" id="KW-1185">Reference proteome</keyword>
<dbReference type="PANTHER" id="PTHR46060:SF1">
    <property type="entry name" value="MARINER MOS1 TRANSPOSASE-LIKE PROTEIN"/>
    <property type="match status" value="1"/>
</dbReference>
<accession>A0A2J7PDB3</accession>
<reference evidence="1 2" key="1">
    <citation type="submission" date="2017-12" db="EMBL/GenBank/DDBJ databases">
        <title>Hemimetabolous genomes reveal molecular basis of termite eusociality.</title>
        <authorList>
            <person name="Harrison M.C."/>
            <person name="Jongepier E."/>
            <person name="Robertson H.M."/>
            <person name="Arning N."/>
            <person name="Bitard-Feildel T."/>
            <person name="Chao H."/>
            <person name="Childers C.P."/>
            <person name="Dinh H."/>
            <person name="Doddapaneni H."/>
            <person name="Dugan S."/>
            <person name="Gowin J."/>
            <person name="Greiner C."/>
            <person name="Han Y."/>
            <person name="Hu H."/>
            <person name="Hughes D.S.T."/>
            <person name="Huylmans A.-K."/>
            <person name="Kemena C."/>
            <person name="Kremer L.P.M."/>
            <person name="Lee S.L."/>
            <person name="Lopez-Ezquerra A."/>
            <person name="Mallet L."/>
            <person name="Monroy-Kuhn J.M."/>
            <person name="Moser A."/>
            <person name="Murali S.C."/>
            <person name="Muzny D.M."/>
            <person name="Otani S."/>
            <person name="Piulachs M.-D."/>
            <person name="Poelchau M."/>
            <person name="Qu J."/>
            <person name="Schaub F."/>
            <person name="Wada-Katsumata A."/>
            <person name="Worley K.C."/>
            <person name="Xie Q."/>
            <person name="Ylla G."/>
            <person name="Poulsen M."/>
            <person name="Gibbs R.A."/>
            <person name="Schal C."/>
            <person name="Richards S."/>
            <person name="Belles X."/>
            <person name="Korb J."/>
            <person name="Bornberg-Bauer E."/>
        </authorList>
    </citation>
    <scope>NUCLEOTIDE SEQUENCE [LARGE SCALE GENOMIC DNA]</scope>
    <source>
        <tissue evidence="1">Whole body</tissue>
    </source>
</reference>
<dbReference type="AlphaFoldDB" id="A0A2J7PDB3"/>
<gene>
    <name evidence="1" type="ORF">B7P43_G06023</name>
</gene>
<evidence type="ECO:0000313" key="1">
    <source>
        <dbReference type="EMBL" id="PNF14324.1"/>
    </source>
</evidence>
<dbReference type="Proteomes" id="UP000235965">
    <property type="component" value="Unassembled WGS sequence"/>
</dbReference>
<dbReference type="InterPro" id="IPR001888">
    <property type="entry name" value="Transposase_1"/>
</dbReference>
<dbReference type="GO" id="GO:0003676">
    <property type="term" value="F:nucleic acid binding"/>
    <property type="evidence" value="ECO:0007669"/>
    <property type="project" value="InterPro"/>
</dbReference>
<organism evidence="1 2">
    <name type="scientific">Cryptotermes secundus</name>
    <dbReference type="NCBI Taxonomy" id="105785"/>
    <lineage>
        <taxon>Eukaryota</taxon>
        <taxon>Metazoa</taxon>
        <taxon>Ecdysozoa</taxon>
        <taxon>Arthropoda</taxon>
        <taxon>Hexapoda</taxon>
        <taxon>Insecta</taxon>
        <taxon>Pterygota</taxon>
        <taxon>Neoptera</taxon>
        <taxon>Polyneoptera</taxon>
        <taxon>Dictyoptera</taxon>
        <taxon>Blattodea</taxon>
        <taxon>Blattoidea</taxon>
        <taxon>Termitoidae</taxon>
        <taxon>Kalotermitidae</taxon>
        <taxon>Cryptotermitinae</taxon>
        <taxon>Cryptotermes</taxon>
    </lineage>
</organism>
<dbReference type="InParanoid" id="A0A2J7PDB3"/>
<protein>
    <submittedName>
        <fullName evidence="1">Mariner Mos1 transposase</fullName>
    </submittedName>
</protein>